<organism evidence="1 2">
    <name type="scientific">Psychrobacillus lasiicapitis</name>
    <dbReference type="NCBI Taxonomy" id="1636719"/>
    <lineage>
        <taxon>Bacteria</taxon>
        <taxon>Bacillati</taxon>
        <taxon>Bacillota</taxon>
        <taxon>Bacilli</taxon>
        <taxon>Bacillales</taxon>
        <taxon>Bacillaceae</taxon>
        <taxon>Psychrobacillus</taxon>
    </lineage>
</organism>
<dbReference type="OrthoDB" id="2112405at2"/>
<evidence type="ECO:0000313" key="1">
    <source>
        <dbReference type="EMBL" id="TQR14612.1"/>
    </source>
</evidence>
<gene>
    <name evidence="1" type="ORF">FG382_08120</name>
</gene>
<sequence>MELIYLSRTGEMSKRKVKILKIQGDSFQAYCFKRKAKRIFLIDNVLACVPVINKEKDVI</sequence>
<proteinExistence type="predicted"/>
<keyword evidence="2" id="KW-1185">Reference proteome</keyword>
<name>A0A544TAW9_9BACI</name>
<accession>A0A544TAW9</accession>
<dbReference type="AlphaFoldDB" id="A0A544TAW9"/>
<reference evidence="1 2" key="1">
    <citation type="submission" date="2019-05" db="EMBL/GenBank/DDBJ databases">
        <title>Psychrobacillus vulpis sp. nov., a new species isolated from feces of a red fox that inhabits in The Tablas de Daimiel Natural Park, Albacete, Spain.</title>
        <authorList>
            <person name="Rodriguez M."/>
            <person name="Reina J.C."/>
            <person name="Bejar V."/>
            <person name="Llamas I."/>
        </authorList>
    </citation>
    <scope>NUCLEOTIDE SEQUENCE [LARGE SCALE GENOMIC DNA]</scope>
    <source>
        <strain evidence="1 2">NEAU-3TGS17</strain>
    </source>
</reference>
<evidence type="ECO:0000313" key="2">
    <source>
        <dbReference type="Proteomes" id="UP000317316"/>
    </source>
</evidence>
<dbReference type="EMBL" id="VDGH01000004">
    <property type="protein sequence ID" value="TQR14612.1"/>
    <property type="molecule type" value="Genomic_DNA"/>
</dbReference>
<dbReference type="Proteomes" id="UP000317316">
    <property type="component" value="Unassembled WGS sequence"/>
</dbReference>
<protein>
    <submittedName>
        <fullName evidence="1">Transcriptional regulator</fullName>
    </submittedName>
</protein>
<comment type="caution">
    <text evidence="1">The sequence shown here is derived from an EMBL/GenBank/DDBJ whole genome shotgun (WGS) entry which is preliminary data.</text>
</comment>